<dbReference type="SUPFAM" id="SSF109604">
    <property type="entry name" value="HD-domain/PDEase-like"/>
    <property type="match status" value="1"/>
</dbReference>
<reference evidence="1 2" key="1">
    <citation type="submission" date="2015-09" db="EMBL/GenBank/DDBJ databases">
        <title>Draft genome sequence of Kouleothrix aurantiaca JCM 19913.</title>
        <authorList>
            <person name="Hemp J."/>
        </authorList>
    </citation>
    <scope>NUCLEOTIDE SEQUENCE [LARGE SCALE GENOMIC DNA]</scope>
    <source>
        <strain evidence="1 2">COM-B</strain>
    </source>
</reference>
<dbReference type="Proteomes" id="UP000050509">
    <property type="component" value="Unassembled WGS sequence"/>
</dbReference>
<dbReference type="AlphaFoldDB" id="A0A0P9D1I0"/>
<gene>
    <name evidence="1" type="ORF">SE17_13455</name>
</gene>
<proteinExistence type="predicted"/>
<evidence type="ECO:0000313" key="1">
    <source>
        <dbReference type="EMBL" id="KPV52783.1"/>
    </source>
</evidence>
<comment type="caution">
    <text evidence="1">The sequence shown here is derived from an EMBL/GenBank/DDBJ whole genome shotgun (WGS) entry which is preliminary data.</text>
</comment>
<protein>
    <recommendedName>
        <fullName evidence="3">Phosphohydrolase</fullName>
    </recommendedName>
</protein>
<evidence type="ECO:0008006" key="3">
    <source>
        <dbReference type="Google" id="ProtNLM"/>
    </source>
</evidence>
<evidence type="ECO:0000313" key="2">
    <source>
        <dbReference type="Proteomes" id="UP000050509"/>
    </source>
</evidence>
<dbReference type="PANTHER" id="PTHR33594">
    <property type="entry name" value="SUPERFAMILY HYDROLASE, PUTATIVE (AFU_ORTHOLOGUE AFUA_1G03035)-RELATED"/>
    <property type="match status" value="1"/>
</dbReference>
<dbReference type="PANTHER" id="PTHR33594:SF1">
    <property type="entry name" value="HD_PDEASE DOMAIN-CONTAINING PROTEIN"/>
    <property type="match status" value="1"/>
</dbReference>
<keyword evidence="2" id="KW-1185">Reference proteome</keyword>
<name>A0A0P9D1I0_9CHLR</name>
<accession>A0A0P9D1I0</accession>
<feature type="non-terminal residue" evidence="1">
    <location>
        <position position="1"/>
    </location>
</feature>
<dbReference type="EMBL" id="LJCR01000433">
    <property type="protein sequence ID" value="KPV52783.1"/>
    <property type="molecule type" value="Genomic_DNA"/>
</dbReference>
<sequence length="81" mass="8769">CLMLSGQMGRRLYDPAAPFPQGRAPDDQLNAVDHFFAKLLGLAGSMQTAAGRAEGERRTQFMRQFLEQLASEVAPGGMDGL</sequence>
<organism evidence="1 2">
    <name type="scientific">Kouleothrix aurantiaca</name>
    <dbReference type="NCBI Taxonomy" id="186479"/>
    <lineage>
        <taxon>Bacteria</taxon>
        <taxon>Bacillati</taxon>
        <taxon>Chloroflexota</taxon>
        <taxon>Chloroflexia</taxon>
        <taxon>Chloroflexales</taxon>
        <taxon>Roseiflexineae</taxon>
        <taxon>Roseiflexaceae</taxon>
        <taxon>Kouleothrix</taxon>
    </lineage>
</organism>
<dbReference type="Gene3D" id="1.10.3210.50">
    <property type="match status" value="1"/>
</dbReference>